<feature type="domain" description="Acyl-ACP thioesterase-like C-terminal" evidence="2">
    <location>
        <begin position="239"/>
        <end position="291"/>
    </location>
</feature>
<comment type="caution">
    <text evidence="3">The sequence shown here is derived from an EMBL/GenBank/DDBJ whole genome shotgun (WGS) entry which is preliminary data.</text>
</comment>
<dbReference type="Gene3D" id="3.10.129.10">
    <property type="entry name" value="Hotdog Thioesterase"/>
    <property type="match status" value="1"/>
</dbReference>
<feature type="domain" description="Acyl-ACP thioesterase N-terminal hotdog" evidence="1">
    <location>
        <begin position="90"/>
        <end position="203"/>
    </location>
</feature>
<evidence type="ECO:0000259" key="1">
    <source>
        <dbReference type="Pfam" id="PF01643"/>
    </source>
</evidence>
<reference evidence="3 4" key="1">
    <citation type="submission" date="2017-05" db="EMBL/GenBank/DDBJ databases">
        <title>Butyricicoccus porcorum sp. nov. a butyrate-producing bacterium from the swine intestinal tract.</title>
        <authorList>
            <person name="Trachsel J."/>
            <person name="Humphrey S."/>
            <person name="Allen H.K."/>
        </authorList>
    </citation>
    <scope>NUCLEOTIDE SEQUENCE [LARGE SCALE GENOMIC DNA]</scope>
    <source>
        <strain evidence="3">BB10</strain>
    </source>
</reference>
<dbReference type="InterPro" id="IPR002864">
    <property type="entry name" value="Acyl-ACP_thioesterase_NHD"/>
</dbReference>
<dbReference type="InterPro" id="IPR049427">
    <property type="entry name" value="Acyl-ACP_TE_C"/>
</dbReference>
<protein>
    <recommendedName>
        <fullName evidence="5">Acyl-ACP thioesterase</fullName>
    </recommendedName>
</protein>
<keyword evidence="4" id="KW-1185">Reference proteome</keyword>
<dbReference type="CDD" id="cd00586">
    <property type="entry name" value="4HBT"/>
    <property type="match status" value="1"/>
</dbReference>
<dbReference type="InterPro" id="IPR029069">
    <property type="entry name" value="HotDog_dom_sf"/>
</dbReference>
<dbReference type="Pfam" id="PF20791">
    <property type="entry name" value="Acyl-ACP_TE_C"/>
    <property type="match status" value="1"/>
</dbReference>
<evidence type="ECO:0000313" key="4">
    <source>
        <dbReference type="Proteomes" id="UP000194903"/>
    </source>
</evidence>
<evidence type="ECO:0000259" key="2">
    <source>
        <dbReference type="Pfam" id="PF20791"/>
    </source>
</evidence>
<dbReference type="Proteomes" id="UP000194903">
    <property type="component" value="Unassembled WGS sequence"/>
</dbReference>
<proteinExistence type="predicted"/>
<dbReference type="EMBL" id="NHOC01000005">
    <property type="protein sequence ID" value="OUM20801.1"/>
    <property type="molecule type" value="Genomic_DNA"/>
</dbReference>
<dbReference type="GO" id="GO:0006633">
    <property type="term" value="P:fatty acid biosynthetic process"/>
    <property type="evidence" value="ECO:0007669"/>
    <property type="project" value="InterPro"/>
</dbReference>
<gene>
    <name evidence="3" type="ORF">CBW42_06340</name>
</gene>
<dbReference type="Pfam" id="PF01643">
    <property type="entry name" value="Acyl-ACP_TE"/>
    <property type="match status" value="1"/>
</dbReference>
<evidence type="ECO:0000313" key="3">
    <source>
        <dbReference type="EMBL" id="OUM20801.1"/>
    </source>
</evidence>
<evidence type="ECO:0008006" key="5">
    <source>
        <dbReference type="Google" id="ProtNLM"/>
    </source>
</evidence>
<sequence length="323" mass="36369">MPGKNSCQISSASAASVSISVSVTCWKVSSMMMHILSVFISLSQFSAFDNAEHRGILRRNLFFPAQMRYTKGNKKTQPGRRRQMPQCQMSKEYALDIGHIDGRGIARPSAVIDFMQDLATRHAGEMGLSEKVAAHNGFWVLSRLKYRLTRPLHSYETVRLTTWPRQIKGASWYRDFTFEAQDGVIGSAVTMWAIVNMETHRLLRPKALDISFEDQIVGEPEMLKTIHTEHLQPCFDRVVRYSDIDINHHLNNVKAVDILSDAFGLEDDETRWVSQMQVNYLSETTCGTKLMLARGTGADGALCVAAFDGERENVQSEVVFSAL</sequence>
<organism evidence="3 4">
    <name type="scientific">Butyricicoccus porcorum</name>
    <dbReference type="NCBI Taxonomy" id="1945634"/>
    <lineage>
        <taxon>Bacteria</taxon>
        <taxon>Bacillati</taxon>
        <taxon>Bacillota</taxon>
        <taxon>Clostridia</taxon>
        <taxon>Eubacteriales</taxon>
        <taxon>Butyricicoccaceae</taxon>
        <taxon>Butyricicoccus</taxon>
    </lineage>
</organism>
<name>A0A252F4Y1_9FIRM</name>
<dbReference type="OrthoDB" id="9801517at2"/>
<dbReference type="GO" id="GO:0016790">
    <property type="term" value="F:thiolester hydrolase activity"/>
    <property type="evidence" value="ECO:0007669"/>
    <property type="project" value="InterPro"/>
</dbReference>
<accession>A0A252F4Y1</accession>
<dbReference type="AlphaFoldDB" id="A0A252F4Y1"/>
<dbReference type="SUPFAM" id="SSF54637">
    <property type="entry name" value="Thioesterase/thiol ester dehydrase-isomerase"/>
    <property type="match status" value="2"/>
</dbReference>